<feature type="transmembrane region" description="Helical" evidence="1">
    <location>
        <begin position="53"/>
        <end position="76"/>
    </location>
</feature>
<gene>
    <name evidence="2" type="ORF">EJB06_04525</name>
</gene>
<evidence type="ECO:0000313" key="3">
    <source>
        <dbReference type="Proteomes" id="UP000278085"/>
    </source>
</evidence>
<organism evidence="2 3">
    <name type="scientific">Massilia atriviolacea</name>
    <dbReference type="NCBI Taxonomy" id="2495579"/>
    <lineage>
        <taxon>Bacteria</taxon>
        <taxon>Pseudomonadati</taxon>
        <taxon>Pseudomonadota</taxon>
        <taxon>Betaproteobacteria</taxon>
        <taxon>Burkholderiales</taxon>
        <taxon>Oxalobacteraceae</taxon>
        <taxon>Telluria group</taxon>
        <taxon>Massilia</taxon>
    </lineage>
</organism>
<sequence>MIWISLGPACLAALAVYLASPHQSLWAAAPRRLLRWLALPLCAVSVGAASHGYGFWCGVFIAMSALMLALVALPYVNAWNRGRHVG</sequence>
<comment type="caution">
    <text evidence="2">The sequence shown here is derived from an EMBL/GenBank/DDBJ whole genome shotgun (WGS) entry which is preliminary data.</text>
</comment>
<dbReference type="EMBL" id="RXLQ01000002">
    <property type="protein sequence ID" value="RSZ60384.1"/>
    <property type="molecule type" value="Genomic_DNA"/>
</dbReference>
<accession>A0A430HSB9</accession>
<name>A0A430HSB9_9BURK</name>
<dbReference type="RefSeq" id="WP_126072795.1">
    <property type="nucleotide sequence ID" value="NZ_CP051166.1"/>
</dbReference>
<keyword evidence="1" id="KW-1133">Transmembrane helix</keyword>
<keyword evidence="1" id="KW-0812">Transmembrane</keyword>
<evidence type="ECO:0000256" key="1">
    <source>
        <dbReference type="SAM" id="Phobius"/>
    </source>
</evidence>
<protein>
    <recommendedName>
        <fullName evidence="4">DUF3325 domain-containing protein</fullName>
    </recommendedName>
</protein>
<evidence type="ECO:0008006" key="4">
    <source>
        <dbReference type="Google" id="ProtNLM"/>
    </source>
</evidence>
<reference evidence="2 3" key="1">
    <citation type="submission" date="2018-12" db="EMBL/GenBank/DDBJ databases">
        <authorList>
            <person name="Yang E."/>
        </authorList>
    </citation>
    <scope>NUCLEOTIDE SEQUENCE [LARGE SCALE GENOMIC DNA]</scope>
    <source>
        <strain evidence="2 3">SOD</strain>
    </source>
</reference>
<dbReference type="AlphaFoldDB" id="A0A430HSB9"/>
<keyword evidence="1" id="KW-0472">Membrane</keyword>
<evidence type="ECO:0000313" key="2">
    <source>
        <dbReference type="EMBL" id="RSZ60384.1"/>
    </source>
</evidence>
<keyword evidence="3" id="KW-1185">Reference proteome</keyword>
<dbReference type="Proteomes" id="UP000278085">
    <property type="component" value="Unassembled WGS sequence"/>
</dbReference>
<proteinExistence type="predicted"/>